<dbReference type="InterPro" id="IPR043519">
    <property type="entry name" value="NT_sf"/>
</dbReference>
<evidence type="ECO:0000259" key="1">
    <source>
        <dbReference type="Pfam" id="PF01909"/>
    </source>
</evidence>
<evidence type="ECO:0000313" key="2">
    <source>
        <dbReference type="EMBL" id="AEI39510.1"/>
    </source>
</evidence>
<dbReference type="AlphaFoldDB" id="F8F7M5"/>
<evidence type="ECO:0000313" key="3">
    <source>
        <dbReference type="Proteomes" id="UP000006620"/>
    </source>
</evidence>
<dbReference type="GO" id="GO:0016779">
    <property type="term" value="F:nucleotidyltransferase activity"/>
    <property type="evidence" value="ECO:0007669"/>
    <property type="project" value="InterPro"/>
</dbReference>
<dbReference type="Gene3D" id="3.30.460.10">
    <property type="entry name" value="Beta Polymerase, domain 2"/>
    <property type="match status" value="1"/>
</dbReference>
<dbReference type="Pfam" id="PF01909">
    <property type="entry name" value="NTP_transf_2"/>
    <property type="match status" value="1"/>
</dbReference>
<gene>
    <name evidence="2" type="ordered locus">KNP414_00920</name>
</gene>
<organism evidence="2 3">
    <name type="scientific">Paenibacillus mucilaginosus (strain KNP414)</name>
    <dbReference type="NCBI Taxonomy" id="1036673"/>
    <lineage>
        <taxon>Bacteria</taxon>
        <taxon>Bacillati</taxon>
        <taxon>Bacillota</taxon>
        <taxon>Bacilli</taxon>
        <taxon>Bacillales</taxon>
        <taxon>Paenibacillaceae</taxon>
        <taxon>Paenibacillus</taxon>
    </lineage>
</organism>
<dbReference type="EMBL" id="CP002869">
    <property type="protein sequence ID" value="AEI39510.1"/>
    <property type="molecule type" value="Genomic_DNA"/>
</dbReference>
<dbReference type="HOGENOM" id="CLU_077915_0_0_9"/>
<dbReference type="InterPro" id="IPR002934">
    <property type="entry name" value="Polymerase_NTP_transf_dom"/>
</dbReference>
<name>F8F7M5_PAEMK</name>
<reference evidence="2 3" key="2">
    <citation type="journal article" date="2013" name="Genome Announc.">
        <title>Genome Sequence of Growth-Improving Paenibacillus mucilaginosus Strain KNP414.</title>
        <authorList>
            <person name="Lu J.J."/>
            <person name="Wang J.F."/>
            <person name="Hu X.F."/>
        </authorList>
    </citation>
    <scope>NUCLEOTIDE SEQUENCE [LARGE SCALE GENOMIC DNA]</scope>
    <source>
        <strain evidence="2 3">KNP414</strain>
    </source>
</reference>
<sequence>MRGSAVETARRFIRREFPACEAALLAGSTVQGEATPSSDLDLVIFDESQQSPFRRTYQSEGWIIEAFVLTKETYRYFFDLAVETAIPSLLRMCAEGRILFGAEEVRGIVAEARSDLLAGPPPWSRQELRQARYGLGESLADFEGCPRREEALFIAAKLAEQLAAFALRTRGEWLGDGKWLQRGLQRCDAAAAGELHAALEAYYGSGHKEPLAALTRRWLTPFGGILAEGYAEGGSGEEEETEEL</sequence>
<keyword evidence="2" id="KW-0808">Transferase</keyword>
<proteinExistence type="predicted"/>
<dbReference type="PATRIC" id="fig|1036673.3.peg.823"/>
<dbReference type="RefSeq" id="WP_013914674.1">
    <property type="nucleotide sequence ID" value="NC_015690.1"/>
</dbReference>
<dbReference type="Proteomes" id="UP000006620">
    <property type="component" value="Chromosome"/>
</dbReference>
<dbReference type="KEGG" id="pms:KNP414_00920"/>
<reference evidence="3" key="1">
    <citation type="submission" date="2011-06" db="EMBL/GenBank/DDBJ databases">
        <title>Complete genome sequence of Paenibacillus mucilaginosus KNP414.</title>
        <authorList>
            <person name="Wang J."/>
            <person name="Hu S."/>
            <person name="Hu X."/>
            <person name="Zhang B."/>
            <person name="Dong D."/>
            <person name="Zhang S."/>
            <person name="Zhao K."/>
            <person name="Wu D."/>
        </authorList>
    </citation>
    <scope>NUCLEOTIDE SEQUENCE [LARGE SCALE GENOMIC DNA]</scope>
    <source>
        <strain evidence="3">KNP414</strain>
    </source>
</reference>
<feature type="domain" description="Polymerase nucleotidyl transferase" evidence="1">
    <location>
        <begin position="8"/>
        <end position="50"/>
    </location>
</feature>
<dbReference type="SUPFAM" id="SSF81301">
    <property type="entry name" value="Nucleotidyltransferase"/>
    <property type="match status" value="1"/>
</dbReference>
<dbReference type="CDD" id="cd05403">
    <property type="entry name" value="NT_KNTase_like"/>
    <property type="match status" value="1"/>
</dbReference>
<accession>F8F7M5</accession>
<protein>
    <submittedName>
        <fullName evidence="2">Nucleotidyltransferase</fullName>
    </submittedName>
</protein>